<comment type="similarity">
    <text evidence="1">Belongs to the DnaB/DnaD family.</text>
</comment>
<evidence type="ECO:0000256" key="2">
    <source>
        <dbReference type="SAM" id="MobiDB-lite"/>
    </source>
</evidence>
<dbReference type="AlphaFoldDB" id="A0A0R2J0M3"/>
<feature type="domain" description="Replicative helicase loading/DNA remodeling protein DnaB N-terminal winged helix" evidence="4">
    <location>
        <begin position="9"/>
        <end position="270"/>
    </location>
</feature>
<keyword evidence="6" id="KW-1185">Reference proteome</keyword>
<protein>
    <submittedName>
        <fullName evidence="5">Chromosome replication initiation membrane attachment protein B</fullName>
    </submittedName>
</protein>
<dbReference type="InterPro" id="IPR058660">
    <property type="entry name" value="WHD_DnaB"/>
</dbReference>
<gene>
    <name evidence="5" type="ORF">IV80_GL000298</name>
</gene>
<organism evidence="5 6">
    <name type="scientific">Pediococcus cellicola</name>
    <dbReference type="NCBI Taxonomy" id="319652"/>
    <lineage>
        <taxon>Bacteria</taxon>
        <taxon>Bacillati</taxon>
        <taxon>Bacillota</taxon>
        <taxon>Bacilli</taxon>
        <taxon>Lactobacillales</taxon>
        <taxon>Lactobacillaceae</taxon>
        <taxon>Pediococcus</taxon>
    </lineage>
</organism>
<dbReference type="RefSeq" id="WP_057748440.1">
    <property type="nucleotide sequence ID" value="NZ_BJVH01000001.1"/>
</dbReference>
<evidence type="ECO:0000313" key="5">
    <source>
        <dbReference type="EMBL" id="KRN67754.1"/>
    </source>
</evidence>
<sequence length="467" mass="52933">MNEGWANLSPKDGFIVTQQAYLSDFDQKILTYLYQPIIGAKAFSLFLTLWTEMRPDVVRSQRKSHLELLDILNSDLPEFFSSRQKLEGIGLLKTYEGQDSVGRFFVYQLCKPASPSSFFKDGLLSSLLLQVVGESRFSELANQFKLVQTKTKDLKNVSTDFLTAFHISEQTLKEPSSLIQETQAEFKKADQSAANQQVTLASDNFDFKLLKELLSKGFTKWQSVNEAQRLILTEHLLYGIDEVEMARQISQATDLVSNQLDTKKLQQQISNNFATKQGQNQIYASSNTQEFSNPTSQVTKQTGATLTKDDLELIKAAKSYAPATYLENLKMAIHGGYVTYGEKQILKELIDRNLFPVSVVNILISYIVLDREATTLPAKLVDTMANSWSRAHVTTPEAAILQIKQFAKDKTVKRARTTTKRPIAKETLPDWAKNEKNNSQSVTIKKDDQDRLKQRLNELRHQHKEGS</sequence>
<feature type="region of interest" description="Disordered" evidence="2">
    <location>
        <begin position="414"/>
        <end position="451"/>
    </location>
</feature>
<dbReference type="PATRIC" id="fig|319652.3.peg.301"/>
<evidence type="ECO:0000259" key="3">
    <source>
        <dbReference type="Pfam" id="PF07261"/>
    </source>
</evidence>
<feature type="compositionally biased region" description="Basic and acidic residues" evidence="2">
    <location>
        <begin position="423"/>
        <end position="436"/>
    </location>
</feature>
<proteinExistence type="inferred from homology"/>
<dbReference type="EMBL" id="JQBR01000001">
    <property type="protein sequence ID" value="KRN67754.1"/>
    <property type="molecule type" value="Genomic_DNA"/>
</dbReference>
<dbReference type="Pfam" id="PF07261">
    <property type="entry name" value="DnaB_2"/>
    <property type="match status" value="1"/>
</dbReference>
<dbReference type="InterPro" id="IPR006343">
    <property type="entry name" value="DnaB/C_C"/>
</dbReference>
<reference evidence="5 6" key="1">
    <citation type="journal article" date="2015" name="Genome Announc.">
        <title>Expanding the biotechnology potential of lactobacilli through comparative genomics of 213 strains and associated genera.</title>
        <authorList>
            <person name="Sun Z."/>
            <person name="Harris H.M."/>
            <person name="McCann A."/>
            <person name="Guo C."/>
            <person name="Argimon S."/>
            <person name="Zhang W."/>
            <person name="Yang X."/>
            <person name="Jeffery I.B."/>
            <person name="Cooney J.C."/>
            <person name="Kagawa T.F."/>
            <person name="Liu W."/>
            <person name="Song Y."/>
            <person name="Salvetti E."/>
            <person name="Wrobel A."/>
            <person name="Rasinkangas P."/>
            <person name="Parkhill J."/>
            <person name="Rea M.C."/>
            <person name="O'Sullivan O."/>
            <person name="Ritari J."/>
            <person name="Douillard F.P."/>
            <person name="Paul Ross R."/>
            <person name="Yang R."/>
            <person name="Briner A.E."/>
            <person name="Felis G.E."/>
            <person name="de Vos W.M."/>
            <person name="Barrangou R."/>
            <person name="Klaenhammer T.R."/>
            <person name="Caufield P.W."/>
            <person name="Cui Y."/>
            <person name="Zhang H."/>
            <person name="O'Toole P.W."/>
        </authorList>
    </citation>
    <scope>NUCLEOTIDE SEQUENCE [LARGE SCALE GENOMIC DNA]</scope>
    <source>
        <strain evidence="5 6">DSM 17757</strain>
    </source>
</reference>
<dbReference type="Pfam" id="PF25888">
    <property type="entry name" value="WHD_DnaB"/>
    <property type="match status" value="1"/>
</dbReference>
<dbReference type="Proteomes" id="UP000051568">
    <property type="component" value="Unassembled WGS sequence"/>
</dbReference>
<accession>A0A0R2J0M3</accession>
<evidence type="ECO:0000313" key="6">
    <source>
        <dbReference type="Proteomes" id="UP000051568"/>
    </source>
</evidence>
<dbReference type="OrthoDB" id="2082007at2"/>
<evidence type="ECO:0000259" key="4">
    <source>
        <dbReference type="Pfam" id="PF25888"/>
    </source>
</evidence>
<name>A0A0R2J0M3_9LACO</name>
<evidence type="ECO:0000256" key="1">
    <source>
        <dbReference type="ARBA" id="ARBA00093462"/>
    </source>
</evidence>
<comment type="caution">
    <text evidence="5">The sequence shown here is derived from an EMBL/GenBank/DDBJ whole genome shotgun (WGS) entry which is preliminary data.</text>
</comment>
<dbReference type="STRING" id="319652.IV80_GL000298"/>
<feature type="domain" description="DnaB/C C-terminal" evidence="3">
    <location>
        <begin position="335"/>
        <end position="401"/>
    </location>
</feature>